<dbReference type="PANTHER" id="PTHR30006:SF2">
    <property type="entry name" value="ABC TRANSPORTER SUBSTRATE-BINDING PROTEIN"/>
    <property type="match status" value="1"/>
</dbReference>
<dbReference type="Gene3D" id="3.40.190.10">
    <property type="entry name" value="Periplasmic binding protein-like II"/>
    <property type="match status" value="2"/>
</dbReference>
<dbReference type="EMBL" id="AP014685">
    <property type="protein sequence ID" value="BAR60466.1"/>
    <property type="molecule type" value="Genomic_DNA"/>
</dbReference>
<keyword evidence="1" id="KW-0732">Signal</keyword>
<dbReference type="SUPFAM" id="SSF53850">
    <property type="entry name" value="Periplasmic binding protein-like II"/>
    <property type="match status" value="1"/>
</dbReference>
<proteinExistence type="predicted"/>
<dbReference type="InterPro" id="IPR006059">
    <property type="entry name" value="SBP"/>
</dbReference>
<evidence type="ECO:0000256" key="1">
    <source>
        <dbReference type="ARBA" id="ARBA00022729"/>
    </source>
</evidence>
<reference evidence="3 4" key="1">
    <citation type="submission" date="2014-11" db="EMBL/GenBank/DDBJ databases">
        <title>Symbiosis island explosion on the genome of extra-slow-growing strains of soybean bradyrhizobia with massive insertion sequences.</title>
        <authorList>
            <person name="Iida T."/>
            <person name="Minamisawa K."/>
        </authorList>
    </citation>
    <scope>NUCLEOTIDE SEQUENCE [LARGE SCALE GENOMIC DNA]</scope>
    <source>
        <strain evidence="3 4">NK6</strain>
    </source>
</reference>
<dbReference type="AlphaFoldDB" id="A0A0E4FWA0"/>
<dbReference type="GO" id="GO:0030975">
    <property type="term" value="F:thiamine binding"/>
    <property type="evidence" value="ECO:0007669"/>
    <property type="project" value="TreeGrafter"/>
</dbReference>
<dbReference type="InterPro" id="IPR006311">
    <property type="entry name" value="TAT_signal"/>
</dbReference>
<sequence>MMKALGSSRLSRRRFLTASASLGIGTIAAPYVARADDPTLRITGWGGKWGEIMKAEIGPAFESEFKCKLQTDSAFPYLPKLQASSRSAPIYDVLHTNSNEQWAAAEMGLVEPKIDPKLVPNLADVYPYAISDKIVGVSIFTSAIGLGLRTDKGYGNITSWKELWDAKYNGVRGGYVIPVNSLGQAFLMMCGTLFGKGQTDLDAAYAALEKLKPIKIVDFTGAMEKMLLSGEVGLCVIHDSGIYRYDGQNQPTDFVSPSEGVLSLEQVLTITPGSKMKELANAYVNYMLRPEVQKRLAETVWYSPANRRVKLDAKYDAKLLTTPEKVSKLIQVDWKWYNERKDEIDQRVNRIFRA</sequence>
<dbReference type="GO" id="GO:0015888">
    <property type="term" value="P:thiamine transport"/>
    <property type="evidence" value="ECO:0007669"/>
    <property type="project" value="TreeGrafter"/>
</dbReference>
<protein>
    <submittedName>
        <fullName evidence="3">ABC transporter substrate-binding protein</fullName>
    </submittedName>
</protein>
<dbReference type="Proteomes" id="UP000063308">
    <property type="component" value="Chromosome"/>
</dbReference>
<dbReference type="GO" id="GO:0030976">
    <property type="term" value="F:thiamine pyrophosphate binding"/>
    <property type="evidence" value="ECO:0007669"/>
    <property type="project" value="TreeGrafter"/>
</dbReference>
<evidence type="ECO:0000256" key="2">
    <source>
        <dbReference type="ARBA" id="ARBA00022764"/>
    </source>
</evidence>
<dbReference type="Pfam" id="PF13416">
    <property type="entry name" value="SBP_bac_8"/>
    <property type="match status" value="1"/>
</dbReference>
<dbReference type="CDD" id="cd13589">
    <property type="entry name" value="PBP2_polyamine_RpCGA009"/>
    <property type="match status" value="1"/>
</dbReference>
<dbReference type="PANTHER" id="PTHR30006">
    <property type="entry name" value="THIAMINE-BINDING PERIPLASMIC PROTEIN-RELATED"/>
    <property type="match status" value="1"/>
</dbReference>
<dbReference type="PROSITE" id="PS51318">
    <property type="entry name" value="TAT"/>
    <property type="match status" value="1"/>
</dbReference>
<organism evidence="3 4">
    <name type="scientific">Bradyrhizobium diazoefficiens</name>
    <dbReference type="NCBI Taxonomy" id="1355477"/>
    <lineage>
        <taxon>Bacteria</taxon>
        <taxon>Pseudomonadati</taxon>
        <taxon>Pseudomonadota</taxon>
        <taxon>Alphaproteobacteria</taxon>
        <taxon>Hyphomicrobiales</taxon>
        <taxon>Nitrobacteraceae</taxon>
        <taxon>Bradyrhizobium</taxon>
    </lineage>
</organism>
<keyword evidence="2" id="KW-0574">Periplasm</keyword>
<dbReference type="GO" id="GO:0030288">
    <property type="term" value="C:outer membrane-bounded periplasmic space"/>
    <property type="evidence" value="ECO:0007669"/>
    <property type="project" value="TreeGrafter"/>
</dbReference>
<evidence type="ECO:0000313" key="3">
    <source>
        <dbReference type="EMBL" id="BAR60466.1"/>
    </source>
</evidence>
<accession>A0A0E4FWA0</accession>
<name>A0A0E4FWA0_9BRAD</name>
<dbReference type="RefSeq" id="WP_060911274.1">
    <property type="nucleotide sequence ID" value="NZ_JAFCKD010000001.1"/>
</dbReference>
<evidence type="ECO:0000313" key="4">
    <source>
        <dbReference type="Proteomes" id="UP000063308"/>
    </source>
</evidence>
<gene>
    <name evidence="3" type="ORF">NK6_7315</name>
</gene>